<dbReference type="Pfam" id="PF01464">
    <property type="entry name" value="SLT"/>
    <property type="match status" value="1"/>
</dbReference>
<evidence type="ECO:0000313" key="3">
    <source>
        <dbReference type="EMBL" id="UTI65892.1"/>
    </source>
</evidence>
<dbReference type="PANTHER" id="PTHR30163:SF8">
    <property type="entry name" value="LYTIC MUREIN TRANSGLYCOSYLASE"/>
    <property type="match status" value="1"/>
</dbReference>
<name>A0ABY5DZ32_9ACTN</name>
<accession>A0ABY5DZ32</accession>
<dbReference type="SUPFAM" id="SSF53955">
    <property type="entry name" value="Lysozyme-like"/>
    <property type="match status" value="1"/>
</dbReference>
<feature type="region of interest" description="Disordered" evidence="1">
    <location>
        <begin position="64"/>
        <end position="133"/>
    </location>
</feature>
<dbReference type="InterPro" id="IPR023346">
    <property type="entry name" value="Lysozyme-like_dom_sf"/>
</dbReference>
<proteinExistence type="predicted"/>
<keyword evidence="4" id="KW-1185">Reference proteome</keyword>
<evidence type="ECO:0000259" key="2">
    <source>
        <dbReference type="Pfam" id="PF01464"/>
    </source>
</evidence>
<dbReference type="InterPro" id="IPR043426">
    <property type="entry name" value="MltB-like"/>
</dbReference>
<dbReference type="PANTHER" id="PTHR30163">
    <property type="entry name" value="MEMBRANE-BOUND LYTIC MUREIN TRANSGLYCOSYLASE B"/>
    <property type="match status" value="1"/>
</dbReference>
<dbReference type="CDD" id="cd13399">
    <property type="entry name" value="Slt35-like"/>
    <property type="match status" value="1"/>
</dbReference>
<feature type="domain" description="Transglycosylase SLT" evidence="2">
    <location>
        <begin position="247"/>
        <end position="354"/>
    </location>
</feature>
<protein>
    <submittedName>
        <fullName evidence="3">Lytic transglycosylase domain-containing protein</fullName>
    </submittedName>
</protein>
<dbReference type="EMBL" id="CP098502">
    <property type="protein sequence ID" value="UTI65892.1"/>
    <property type="molecule type" value="Genomic_DNA"/>
</dbReference>
<organism evidence="3 4">
    <name type="scientific">Paraconexibacter antarcticus</name>
    <dbReference type="NCBI Taxonomy" id="2949664"/>
    <lineage>
        <taxon>Bacteria</taxon>
        <taxon>Bacillati</taxon>
        <taxon>Actinomycetota</taxon>
        <taxon>Thermoleophilia</taxon>
        <taxon>Solirubrobacterales</taxon>
        <taxon>Paraconexibacteraceae</taxon>
        <taxon>Paraconexibacter</taxon>
    </lineage>
</organism>
<sequence length="596" mass="63148">MADGRVRLTVLAAGAAVAGTAVGVGVPAIAQDSAPTPEQIACKDPGRTTNIITFNSAPLDCSTVPLPADEPAPTTQAAAPAAATPASPATPATPAAPVTPATPAAKAPAAKPATPAAPATPATPAPASASATKPGITLAAPKDAIDPVLKARVKAKMQARAKAKARAERSMKLRVKTKAKLRARQKAKVRAKIRAQHKIRAAHKLATTEATSYASLPASWTSLAPLTIPAFTVDGFPIPPFLLPIYQAAAAQYGVPWEILASINEIETNFGRNLSVSSAGALGWMQFIRSSWERWGLDGDGDGRRDPRNPVDAIFAAARYLKDAGADQDLPKAIYAYNHADWYVNRVVKRAREFAGLDPLLVSALSERALREDTHLYRAAGNPFAGDGAIAPSPGQALLLSKRQLTRLVLHSKDIEIYEGGRQDIAAGHINRRVLATLLFLARSGLKPTVSCLMSGHSLLTTSGNISEHSFGHAVDISAINGIPIVGHQGPDSITAKTLNKLVELQGYLEPHQIISLMTVDGHDNTLSMTDHYNHIHVGFARVPRVPSNERPADIVKLVRTFRVTEKARLRAAKVAAHTTKQRTVAVRPVARSLPR</sequence>
<dbReference type="InterPro" id="IPR008258">
    <property type="entry name" value="Transglycosylase_SLT_dom_1"/>
</dbReference>
<feature type="compositionally biased region" description="Low complexity" evidence="1">
    <location>
        <begin position="71"/>
        <end position="133"/>
    </location>
</feature>
<evidence type="ECO:0000256" key="1">
    <source>
        <dbReference type="SAM" id="MobiDB-lite"/>
    </source>
</evidence>
<dbReference type="Proteomes" id="UP001056035">
    <property type="component" value="Chromosome"/>
</dbReference>
<dbReference type="RefSeq" id="WP_254572570.1">
    <property type="nucleotide sequence ID" value="NZ_CP098502.1"/>
</dbReference>
<gene>
    <name evidence="3" type="ORF">NBH00_06680</name>
</gene>
<dbReference type="Gene3D" id="1.10.530.10">
    <property type="match status" value="1"/>
</dbReference>
<reference evidence="3 4" key="1">
    <citation type="submission" date="2022-06" db="EMBL/GenBank/DDBJ databases">
        <title>Paraconexibacter antarcticus.</title>
        <authorList>
            <person name="Kim C.S."/>
        </authorList>
    </citation>
    <scope>NUCLEOTIDE SEQUENCE [LARGE SCALE GENOMIC DNA]</scope>
    <source>
        <strain evidence="3 4">02-257</strain>
    </source>
</reference>
<evidence type="ECO:0000313" key="4">
    <source>
        <dbReference type="Proteomes" id="UP001056035"/>
    </source>
</evidence>